<dbReference type="Gene3D" id="2.120.10.30">
    <property type="entry name" value="TolB, C-terminal domain"/>
    <property type="match status" value="1"/>
</dbReference>
<accession>A0ABP9CUM5</accession>
<evidence type="ECO:0000256" key="1">
    <source>
        <dbReference type="SAM" id="SignalP"/>
    </source>
</evidence>
<proteinExistence type="predicted"/>
<reference evidence="3" key="1">
    <citation type="journal article" date="2019" name="Int. J. Syst. Evol. Microbiol.">
        <title>The Global Catalogue of Microorganisms (GCM) 10K type strain sequencing project: providing services to taxonomists for standard genome sequencing and annotation.</title>
        <authorList>
            <consortium name="The Broad Institute Genomics Platform"/>
            <consortium name="The Broad Institute Genome Sequencing Center for Infectious Disease"/>
            <person name="Wu L."/>
            <person name="Ma J."/>
        </authorList>
    </citation>
    <scope>NUCLEOTIDE SEQUENCE [LARGE SCALE GENOMIC DNA]</scope>
    <source>
        <strain evidence="3">JCM 18542</strain>
    </source>
</reference>
<dbReference type="PANTHER" id="PTHR40274">
    <property type="entry name" value="VIRGINIAMYCIN B LYASE"/>
    <property type="match status" value="1"/>
</dbReference>
<name>A0ABP9CUM5_9ACTN</name>
<dbReference type="InterPro" id="IPR051344">
    <property type="entry name" value="Vgb"/>
</dbReference>
<dbReference type="Pfam" id="PF20067">
    <property type="entry name" value="SSL_N"/>
    <property type="match status" value="1"/>
</dbReference>
<protein>
    <recommendedName>
        <fullName evidence="4">Gluconolactonase</fullName>
    </recommendedName>
</protein>
<organism evidence="2 3">
    <name type="scientific">Tomitella cavernea</name>
    <dbReference type="NCBI Taxonomy" id="1387982"/>
    <lineage>
        <taxon>Bacteria</taxon>
        <taxon>Bacillati</taxon>
        <taxon>Actinomycetota</taxon>
        <taxon>Actinomycetes</taxon>
        <taxon>Mycobacteriales</taxon>
        <taxon>Tomitella</taxon>
    </lineage>
</organism>
<keyword evidence="3" id="KW-1185">Reference proteome</keyword>
<evidence type="ECO:0000313" key="2">
    <source>
        <dbReference type="EMBL" id="GAA4814724.1"/>
    </source>
</evidence>
<sequence>MPARGFHRSAARAVGVSALATALMAGTVTSVASAAPQAPQPATSPFCAPATASVLVGHRVPLLDWTENLAYDDAGNLWVSRMASGAVERFDADGERTATVPVDMPGAVRRGPDGMMYVLAGNNPIGMIPDLRQGRILRFDPDVADPVAKEFARGFGMPNGLDFDADGNAYLADTAGSVVKVRPDGTVDTQWSSRAPKNFQLDRGVNVGGFDGLVVTDGAVYVSLIQSVSGRILRIPLDDPGGATVAADLTVAGIPLLPDDMAAAPDGTLYVATASGRLVHVDPASGEHCSVLSGQPMTAVSFMPGSDSDLAVSTELGDVLHVRLGEAG</sequence>
<dbReference type="EMBL" id="BAABKQ010000001">
    <property type="protein sequence ID" value="GAA4814724.1"/>
    <property type="molecule type" value="Genomic_DNA"/>
</dbReference>
<comment type="caution">
    <text evidence="2">The sequence shown here is derived from an EMBL/GenBank/DDBJ whole genome shotgun (WGS) entry which is preliminary data.</text>
</comment>
<evidence type="ECO:0000313" key="3">
    <source>
        <dbReference type="Proteomes" id="UP001500839"/>
    </source>
</evidence>
<dbReference type="InterPro" id="IPR011042">
    <property type="entry name" value="6-blade_b-propeller_TolB-like"/>
</dbReference>
<dbReference type="SUPFAM" id="SSF63829">
    <property type="entry name" value="Calcium-dependent phosphotriesterase"/>
    <property type="match status" value="1"/>
</dbReference>
<feature type="chain" id="PRO_5047006789" description="Gluconolactonase" evidence="1">
    <location>
        <begin position="35"/>
        <end position="328"/>
    </location>
</feature>
<feature type="signal peptide" evidence="1">
    <location>
        <begin position="1"/>
        <end position="34"/>
    </location>
</feature>
<dbReference type="RefSeq" id="WP_200174429.1">
    <property type="nucleotide sequence ID" value="NZ_BAABKQ010000001.1"/>
</dbReference>
<gene>
    <name evidence="2" type="ORF">GCM10023353_20120</name>
</gene>
<keyword evidence="1" id="KW-0732">Signal</keyword>
<evidence type="ECO:0008006" key="4">
    <source>
        <dbReference type="Google" id="ProtNLM"/>
    </source>
</evidence>
<dbReference type="Proteomes" id="UP001500839">
    <property type="component" value="Unassembled WGS sequence"/>
</dbReference>
<dbReference type="PANTHER" id="PTHR40274:SF3">
    <property type="entry name" value="VIRGINIAMYCIN B LYASE"/>
    <property type="match status" value="1"/>
</dbReference>